<dbReference type="Pfam" id="PF04525">
    <property type="entry name" value="LOR"/>
    <property type="match status" value="1"/>
</dbReference>
<reference evidence="2 3" key="1">
    <citation type="journal article" date="2012" name="Eukaryot. Cell">
        <title>Draft genome sequence of CBS 2479, the standard type strain of Trichosporon asahii.</title>
        <authorList>
            <person name="Yang R.Y."/>
            <person name="Li H.T."/>
            <person name="Zhu H."/>
            <person name="Zhou G.P."/>
            <person name="Wang M."/>
            <person name="Wang L."/>
        </authorList>
    </citation>
    <scope>NUCLEOTIDE SEQUENCE [LARGE SCALE GENOMIC DNA]</scope>
    <source>
        <strain evidence="3">ATCC 90039 / CBS 2479 / JCM 2466 / KCTC 7840 / NCYC 2677 / UAMH 7654</strain>
    </source>
</reference>
<dbReference type="PANTHER" id="PTHR31087:SF161">
    <property type="entry name" value="TUBBY C 2 FAMILY PROTEIN"/>
    <property type="match status" value="1"/>
</dbReference>
<dbReference type="SUPFAM" id="SSF54518">
    <property type="entry name" value="Tubby C-terminal domain-like"/>
    <property type="match status" value="1"/>
</dbReference>
<comment type="caution">
    <text evidence="2">The sequence shown here is derived from an EMBL/GenBank/DDBJ whole genome shotgun (WGS) entry which is preliminary data.</text>
</comment>
<evidence type="ECO:0000256" key="1">
    <source>
        <dbReference type="ARBA" id="ARBA00005437"/>
    </source>
</evidence>
<comment type="similarity">
    <text evidence="1">Belongs to the LOR family.</text>
</comment>
<dbReference type="RefSeq" id="XP_014178836.1">
    <property type="nucleotide sequence ID" value="XM_014323361.1"/>
</dbReference>
<evidence type="ECO:0000313" key="3">
    <source>
        <dbReference type="Proteomes" id="UP000002748"/>
    </source>
</evidence>
<evidence type="ECO:0008006" key="4">
    <source>
        <dbReference type="Google" id="ProtNLM"/>
    </source>
</evidence>
<dbReference type="EMBL" id="ALBS01000236">
    <property type="protein sequence ID" value="EJT47590.1"/>
    <property type="molecule type" value="Genomic_DNA"/>
</dbReference>
<dbReference type="PANTHER" id="PTHR31087">
    <property type="match status" value="1"/>
</dbReference>
<dbReference type="GeneID" id="25987076"/>
<dbReference type="VEuPathDB" id="FungiDB:A1Q1_03563"/>
<dbReference type="OrthoDB" id="97518at2759"/>
<dbReference type="HOGENOM" id="CLU_063146_1_1_1"/>
<organism evidence="2 3">
    <name type="scientific">Trichosporon asahii var. asahii (strain ATCC 90039 / CBS 2479 / JCM 2466 / KCTC 7840 / NBRC 103889/ NCYC 2677 / UAMH 7654)</name>
    <name type="common">Yeast</name>
    <dbReference type="NCBI Taxonomy" id="1186058"/>
    <lineage>
        <taxon>Eukaryota</taxon>
        <taxon>Fungi</taxon>
        <taxon>Dikarya</taxon>
        <taxon>Basidiomycota</taxon>
        <taxon>Agaricomycotina</taxon>
        <taxon>Tremellomycetes</taxon>
        <taxon>Trichosporonales</taxon>
        <taxon>Trichosporonaceae</taxon>
        <taxon>Trichosporon</taxon>
    </lineage>
</organism>
<accession>J4UA54</accession>
<protein>
    <recommendedName>
        <fullName evidence="4">Tubby C-terminal-like domain-containing protein</fullName>
    </recommendedName>
</protein>
<dbReference type="Proteomes" id="UP000002748">
    <property type="component" value="Unassembled WGS sequence"/>
</dbReference>
<proteinExistence type="inferred from homology"/>
<sequence>MPSWLHASTPAAISLAPFNPPLGVYPEMARAEPTLLAIKEGVMSLSGDDFSVKDQNGQTVVKCKGKAMSMRERKIITDPSGKVLFNIHTKMIAIHTTFEGDDASGREVLKIQKKMSMGTKMEIKFQNASDNAKVELDVKGDFWGGSANITLNDRPVAHISRSIANVREVKFDKQTYAVQVAPGVDLALIAAACICLDELKEDGKGEN</sequence>
<dbReference type="InterPro" id="IPR038595">
    <property type="entry name" value="LOR_sf"/>
</dbReference>
<evidence type="ECO:0000313" key="2">
    <source>
        <dbReference type="EMBL" id="EJT47590.1"/>
    </source>
</evidence>
<dbReference type="InterPro" id="IPR025659">
    <property type="entry name" value="Tubby-like_C"/>
</dbReference>
<dbReference type="Gene3D" id="2.40.160.200">
    <property type="entry name" value="LURP1-related"/>
    <property type="match status" value="1"/>
</dbReference>
<name>J4UA54_TRIAS</name>
<dbReference type="KEGG" id="tasa:A1Q1_03563"/>
<gene>
    <name evidence="2" type="ORF">A1Q1_03563</name>
</gene>
<dbReference type="InterPro" id="IPR007612">
    <property type="entry name" value="LOR"/>
</dbReference>
<dbReference type="AlphaFoldDB" id="J4UA54"/>